<dbReference type="Proteomes" id="UP000245119">
    <property type="component" value="Linkage Group LG2"/>
</dbReference>
<feature type="compositionally biased region" description="Polar residues" evidence="1">
    <location>
        <begin position="1"/>
        <end position="10"/>
    </location>
</feature>
<feature type="region of interest" description="Disordered" evidence="1">
    <location>
        <begin position="1"/>
        <end position="20"/>
    </location>
</feature>
<organism evidence="2 3">
    <name type="scientific">Pomacea canaliculata</name>
    <name type="common">Golden apple snail</name>
    <dbReference type="NCBI Taxonomy" id="400727"/>
    <lineage>
        <taxon>Eukaryota</taxon>
        <taxon>Metazoa</taxon>
        <taxon>Spiralia</taxon>
        <taxon>Lophotrochozoa</taxon>
        <taxon>Mollusca</taxon>
        <taxon>Gastropoda</taxon>
        <taxon>Caenogastropoda</taxon>
        <taxon>Architaenioglossa</taxon>
        <taxon>Ampullarioidea</taxon>
        <taxon>Ampullariidae</taxon>
        <taxon>Pomacea</taxon>
    </lineage>
</organism>
<evidence type="ECO:0000313" key="2">
    <source>
        <dbReference type="EMBL" id="PVD35735.1"/>
    </source>
</evidence>
<protein>
    <submittedName>
        <fullName evidence="2">Uncharacterized protein</fullName>
    </submittedName>
</protein>
<dbReference type="EMBL" id="PZQS01000002">
    <property type="protein sequence ID" value="PVD35735.1"/>
    <property type="molecule type" value="Genomic_DNA"/>
</dbReference>
<gene>
    <name evidence="2" type="ORF">C0Q70_02698</name>
</gene>
<feature type="region of interest" description="Disordered" evidence="1">
    <location>
        <begin position="29"/>
        <end position="56"/>
    </location>
</feature>
<evidence type="ECO:0000256" key="1">
    <source>
        <dbReference type="SAM" id="MobiDB-lite"/>
    </source>
</evidence>
<reference evidence="2 3" key="1">
    <citation type="submission" date="2018-04" db="EMBL/GenBank/DDBJ databases">
        <title>The genome of golden apple snail Pomacea canaliculata provides insight into stress tolerance and invasive adaptation.</title>
        <authorList>
            <person name="Liu C."/>
            <person name="Liu B."/>
            <person name="Ren Y."/>
            <person name="Zhang Y."/>
            <person name="Wang H."/>
            <person name="Li S."/>
            <person name="Jiang F."/>
            <person name="Yin L."/>
            <person name="Zhang G."/>
            <person name="Qian W."/>
            <person name="Fan W."/>
        </authorList>
    </citation>
    <scope>NUCLEOTIDE SEQUENCE [LARGE SCALE GENOMIC DNA]</scope>
    <source>
        <strain evidence="2">SZHN2017</strain>
        <tissue evidence="2">Muscle</tissue>
    </source>
</reference>
<feature type="compositionally biased region" description="Acidic residues" evidence="1">
    <location>
        <begin position="41"/>
        <end position="51"/>
    </location>
</feature>
<proteinExistence type="predicted"/>
<evidence type="ECO:0000313" key="3">
    <source>
        <dbReference type="Proteomes" id="UP000245119"/>
    </source>
</evidence>
<sequence length="158" mass="18624">MILRNDNSSKSPRKLLEYLPRQRQVGECQRLRTRDVSTQDDLAEEEEEEDRESSLHLSTDNRWMVFGSRLDSSSGGSLQWPRRCSVWVSEKNMEIKAGHPPHPQPVFLSVWMRVPVQRILKSGKKETDEWLQEMLIVCMNRLFGEVLVFHFYKKLQAH</sequence>
<comment type="caution">
    <text evidence="2">The sequence shown here is derived from an EMBL/GenBank/DDBJ whole genome shotgun (WGS) entry which is preliminary data.</text>
</comment>
<accession>A0A2T7PQP7</accession>
<name>A0A2T7PQP7_POMCA</name>
<dbReference type="AlphaFoldDB" id="A0A2T7PQP7"/>
<keyword evidence="3" id="KW-1185">Reference proteome</keyword>